<comment type="subcellular location">
    <subcellularLocation>
        <location evidence="10">Cell membrane</location>
        <topology evidence="10">Peripheral membrane protein</topology>
        <orientation evidence="10">Cytoplasmic side</orientation>
    </subcellularLocation>
    <subcellularLocation>
        <location evidence="10">Cytoplasm</location>
    </subcellularLocation>
</comment>
<dbReference type="GO" id="GO:0005886">
    <property type="term" value="C:plasma membrane"/>
    <property type="evidence" value="ECO:0007669"/>
    <property type="project" value="UniProtKB-SubCell"/>
</dbReference>
<dbReference type="InterPro" id="IPR004390">
    <property type="entry name" value="SR_rcpt_FtsY"/>
</dbReference>
<evidence type="ECO:0000256" key="7">
    <source>
        <dbReference type="ARBA" id="ARBA00023170"/>
    </source>
</evidence>
<comment type="caution">
    <text evidence="13">The sequence shown here is derived from an EMBL/GenBank/DDBJ whole genome shotgun (WGS) entry which is preliminary data.</text>
</comment>
<dbReference type="InterPro" id="IPR000897">
    <property type="entry name" value="SRP54_GTPase_dom"/>
</dbReference>
<dbReference type="HAMAP" id="MF_00920">
    <property type="entry name" value="FtsY"/>
    <property type="match status" value="1"/>
</dbReference>
<evidence type="ECO:0000256" key="3">
    <source>
        <dbReference type="ARBA" id="ARBA00022741"/>
    </source>
</evidence>
<dbReference type="GO" id="GO:0005525">
    <property type="term" value="F:GTP binding"/>
    <property type="evidence" value="ECO:0007669"/>
    <property type="project" value="UniProtKB-UniRule"/>
</dbReference>
<gene>
    <name evidence="10" type="primary">ftsY</name>
    <name evidence="13" type="ORF">BK661_22820</name>
</gene>
<sequence length="509" mass="53780">MFGSNDDKKTPAAAGEKKSLFGWLRKKPQEPVVEQPQPLPEPTPAPVVEEAPAPVALPIAEPVLQSAAEPVPVAETVVVAPLPLTPAAEPWLTLPVAEEPVALVEDEQAAHITPPIPAPTAFAPEPVQAPVVEPVVEPVFVAEPALVAPEPVVTAFVAPAPVAPIVQAPEPAPAPVIAPVATTPAPVETPVEPVRTEETKAGFFARLKQGLSKTSASIGEGMASLFLGKKIIDDELLEDIETRLLTADVGVEATSVIIQRLTQKVARKELADADALYKSLQAELAAMLKPVEQPLKINSQNKPFVILVVGVNGAGKTTTIGKLAKKLQLEGKKVMLAAGDTFRAAAVEQLQVWGERNKIPVIAQHTGADSASVIFDAVQAAKARGIDVLIADTAGRLHTKDNLMEELKKVRRVIGKLDADAPHEVLLVLDAGTGQNAINQAKQFNQTVELTGLALTKLDGTAKGGVIFALAKQFGLPIRYIGVGEGIDDLRTFEAEPFVQALFAERERS</sequence>
<feature type="domain" description="SRP54-type proteins GTP-binding" evidence="12">
    <location>
        <begin position="477"/>
        <end position="490"/>
    </location>
</feature>
<dbReference type="Gene3D" id="1.20.120.140">
    <property type="entry name" value="Signal recognition particle SRP54, nucleotide-binding domain"/>
    <property type="match status" value="1"/>
</dbReference>
<dbReference type="RefSeq" id="WP_123500259.1">
    <property type="nucleotide sequence ID" value="NZ_JBNDKA010000001.1"/>
</dbReference>
<comment type="catalytic activity">
    <reaction evidence="8 10">
        <text>GTP + H2O = GDP + phosphate + H(+)</text>
        <dbReference type="Rhea" id="RHEA:19669"/>
        <dbReference type="ChEBI" id="CHEBI:15377"/>
        <dbReference type="ChEBI" id="CHEBI:15378"/>
        <dbReference type="ChEBI" id="CHEBI:37565"/>
        <dbReference type="ChEBI" id="CHEBI:43474"/>
        <dbReference type="ChEBI" id="CHEBI:58189"/>
        <dbReference type="EC" id="3.6.5.4"/>
    </reaction>
</comment>
<dbReference type="InterPro" id="IPR013822">
    <property type="entry name" value="Signal_recog_particl_SRP54_hlx"/>
</dbReference>
<dbReference type="GO" id="GO:0003924">
    <property type="term" value="F:GTPase activity"/>
    <property type="evidence" value="ECO:0007669"/>
    <property type="project" value="UniProtKB-UniRule"/>
</dbReference>
<feature type="binding site" evidence="10">
    <location>
        <begin position="392"/>
        <end position="396"/>
    </location>
    <ligand>
        <name>GTP</name>
        <dbReference type="ChEBI" id="CHEBI:37565"/>
    </ligand>
</feature>
<dbReference type="PANTHER" id="PTHR43134">
    <property type="entry name" value="SIGNAL RECOGNITION PARTICLE RECEPTOR SUBUNIT ALPHA"/>
    <property type="match status" value="1"/>
</dbReference>
<dbReference type="InterPro" id="IPR036225">
    <property type="entry name" value="SRP/SRP_N"/>
</dbReference>
<feature type="region of interest" description="Disordered" evidence="11">
    <location>
        <begin position="1"/>
        <end position="47"/>
    </location>
</feature>
<proteinExistence type="inferred from homology"/>
<evidence type="ECO:0000256" key="4">
    <source>
        <dbReference type="ARBA" id="ARBA00022801"/>
    </source>
</evidence>
<evidence type="ECO:0000256" key="2">
    <source>
        <dbReference type="ARBA" id="ARBA00022490"/>
    </source>
</evidence>
<comment type="subunit">
    <text evidence="10">Part of the signal recognition particle protein translocation system, which is composed of SRP and FtsY. SRP is a ribonucleoprotein composed of Ffh and a 4.5S RNA molecule.</text>
</comment>
<dbReference type="PANTHER" id="PTHR43134:SF1">
    <property type="entry name" value="SIGNAL RECOGNITION PARTICLE RECEPTOR SUBUNIT ALPHA"/>
    <property type="match status" value="1"/>
</dbReference>
<name>A0A423IT93_9PSED</name>
<dbReference type="PROSITE" id="PS00300">
    <property type="entry name" value="SRP54"/>
    <property type="match status" value="1"/>
</dbReference>
<protein>
    <recommendedName>
        <fullName evidence="10">Signal recognition particle receptor FtsY</fullName>
        <shortName evidence="10">SRP receptor</shortName>
        <ecNumber evidence="10">3.6.5.4</ecNumber>
    </recommendedName>
</protein>
<dbReference type="InterPro" id="IPR042101">
    <property type="entry name" value="SRP54_N_sf"/>
</dbReference>
<dbReference type="FunFam" id="1.20.120.140:FF:000002">
    <property type="entry name" value="Signal recognition particle receptor FtsY"/>
    <property type="match status" value="1"/>
</dbReference>
<evidence type="ECO:0000256" key="8">
    <source>
        <dbReference type="ARBA" id="ARBA00048027"/>
    </source>
</evidence>
<feature type="binding site" evidence="10">
    <location>
        <begin position="310"/>
        <end position="317"/>
    </location>
    <ligand>
        <name>GTP</name>
        <dbReference type="ChEBI" id="CHEBI:37565"/>
    </ligand>
</feature>
<dbReference type="EMBL" id="MOBL01000028">
    <property type="protein sequence ID" value="RON28666.1"/>
    <property type="molecule type" value="Genomic_DNA"/>
</dbReference>
<dbReference type="AlphaFoldDB" id="A0A423IT93"/>
<keyword evidence="4 10" id="KW-0378">Hydrolase</keyword>
<reference evidence="13 14" key="1">
    <citation type="submission" date="2016-10" db="EMBL/GenBank/DDBJ databases">
        <title>Comparative genome analysis of multiple Pseudomonas spp. focuses on biocontrol and plant growth promoting traits.</title>
        <authorList>
            <person name="Tao X.-Y."/>
            <person name="Taylor C.G."/>
        </authorList>
    </citation>
    <scope>NUCLEOTIDE SEQUENCE [LARGE SCALE GENOMIC DNA]</scope>
    <source>
        <strain evidence="13 14">94G2</strain>
    </source>
</reference>
<feature type="compositionally biased region" description="Basic and acidic residues" evidence="11">
    <location>
        <begin position="1"/>
        <end position="19"/>
    </location>
</feature>
<dbReference type="GO" id="GO:0005047">
    <property type="term" value="F:signal recognition particle binding"/>
    <property type="evidence" value="ECO:0007669"/>
    <property type="project" value="TreeGrafter"/>
</dbReference>
<organism evidence="13 14">
    <name type="scientific">Pseudomonas frederiksbergensis</name>
    <dbReference type="NCBI Taxonomy" id="104087"/>
    <lineage>
        <taxon>Bacteria</taxon>
        <taxon>Pseudomonadati</taxon>
        <taxon>Pseudomonadota</taxon>
        <taxon>Gammaproteobacteria</taxon>
        <taxon>Pseudomonadales</taxon>
        <taxon>Pseudomonadaceae</taxon>
        <taxon>Pseudomonas</taxon>
    </lineage>
</organism>
<evidence type="ECO:0000256" key="6">
    <source>
        <dbReference type="ARBA" id="ARBA00023136"/>
    </source>
</evidence>
<keyword evidence="7 10" id="KW-0675">Receptor</keyword>
<dbReference type="InterPro" id="IPR003593">
    <property type="entry name" value="AAA+_ATPase"/>
</dbReference>
<dbReference type="CDD" id="cd17874">
    <property type="entry name" value="FtsY"/>
    <property type="match status" value="1"/>
</dbReference>
<dbReference type="SUPFAM" id="SSF47364">
    <property type="entry name" value="Domain of the SRP/SRP receptor G-proteins"/>
    <property type="match status" value="1"/>
</dbReference>
<keyword evidence="1 10" id="KW-1003">Cell membrane</keyword>
<dbReference type="NCBIfam" id="TIGR00064">
    <property type="entry name" value="ftsY"/>
    <property type="match status" value="1"/>
</dbReference>
<dbReference type="GO" id="GO:0006614">
    <property type="term" value="P:SRP-dependent cotranslational protein targeting to membrane"/>
    <property type="evidence" value="ECO:0007669"/>
    <property type="project" value="InterPro"/>
</dbReference>
<dbReference type="GO" id="GO:0005737">
    <property type="term" value="C:cytoplasm"/>
    <property type="evidence" value="ECO:0007669"/>
    <property type="project" value="UniProtKB-SubCell"/>
</dbReference>
<dbReference type="SUPFAM" id="SSF52540">
    <property type="entry name" value="P-loop containing nucleoside triphosphate hydrolases"/>
    <property type="match status" value="1"/>
</dbReference>
<dbReference type="Pfam" id="PF00448">
    <property type="entry name" value="SRP54"/>
    <property type="match status" value="1"/>
</dbReference>
<dbReference type="Pfam" id="PF02881">
    <property type="entry name" value="SRP54_N"/>
    <property type="match status" value="1"/>
</dbReference>
<evidence type="ECO:0000256" key="9">
    <source>
        <dbReference type="ARBA" id="ARBA00053570"/>
    </source>
</evidence>
<keyword evidence="5 10" id="KW-0342">GTP-binding</keyword>
<evidence type="ECO:0000313" key="14">
    <source>
        <dbReference type="Proteomes" id="UP000283260"/>
    </source>
</evidence>
<dbReference type="SMART" id="SM00382">
    <property type="entry name" value="AAA"/>
    <property type="match status" value="1"/>
</dbReference>
<dbReference type="InterPro" id="IPR027417">
    <property type="entry name" value="P-loop_NTPase"/>
</dbReference>
<dbReference type="SMART" id="SM00962">
    <property type="entry name" value="SRP54"/>
    <property type="match status" value="1"/>
</dbReference>
<dbReference type="FunFam" id="3.40.50.300:FF:000053">
    <property type="entry name" value="Signal recognition particle receptor FtsY"/>
    <property type="match status" value="1"/>
</dbReference>
<evidence type="ECO:0000256" key="1">
    <source>
        <dbReference type="ARBA" id="ARBA00022475"/>
    </source>
</evidence>
<dbReference type="Proteomes" id="UP000283260">
    <property type="component" value="Unassembled WGS sequence"/>
</dbReference>
<evidence type="ECO:0000256" key="5">
    <source>
        <dbReference type="ARBA" id="ARBA00023134"/>
    </source>
</evidence>
<comment type="similarity">
    <text evidence="10">Belongs to the GTP-binding SRP family. FtsY subfamily.</text>
</comment>
<evidence type="ECO:0000256" key="11">
    <source>
        <dbReference type="SAM" id="MobiDB-lite"/>
    </source>
</evidence>
<dbReference type="EC" id="3.6.5.4" evidence="10"/>
<dbReference type="SMART" id="SM00963">
    <property type="entry name" value="SRP54_N"/>
    <property type="match status" value="1"/>
</dbReference>
<dbReference type="Gene3D" id="3.40.50.300">
    <property type="entry name" value="P-loop containing nucleotide triphosphate hydrolases"/>
    <property type="match status" value="1"/>
</dbReference>
<feature type="binding site" evidence="10">
    <location>
        <begin position="456"/>
        <end position="459"/>
    </location>
    <ligand>
        <name>GTP</name>
        <dbReference type="ChEBI" id="CHEBI:37565"/>
    </ligand>
</feature>
<accession>A0A423IT93</accession>
<evidence type="ECO:0000259" key="12">
    <source>
        <dbReference type="PROSITE" id="PS00300"/>
    </source>
</evidence>
<comment type="function">
    <text evidence="9 10">Involved in targeting and insertion of nascent membrane proteins into the cytoplasmic membrane. Acts as a receptor for the complex formed by the signal recognition particle (SRP) and the ribosome-nascent chain (RNC). Interaction with SRP-RNC leads to the transfer of the RNC complex to the Sec translocase for insertion into the membrane, the hydrolysis of GTP by both Ffh and FtsY, and the dissociation of the SRP-FtsY complex into the individual components.</text>
</comment>
<evidence type="ECO:0000313" key="13">
    <source>
        <dbReference type="EMBL" id="RON28666.1"/>
    </source>
</evidence>
<keyword evidence="2 10" id="KW-0963">Cytoplasm</keyword>
<evidence type="ECO:0000256" key="10">
    <source>
        <dbReference type="HAMAP-Rule" id="MF_00920"/>
    </source>
</evidence>
<keyword evidence="6 10" id="KW-0472">Membrane</keyword>
<keyword evidence="3 10" id="KW-0547">Nucleotide-binding</keyword>